<gene>
    <name evidence="1" type="ORF">QLQ22_13460</name>
</gene>
<proteinExistence type="predicted"/>
<sequence>MNKKNIILKCYLILDKEFDLAIAYHTPASFPVVYVMNNIKAKTKVAWIHSDVSQYKRELIPYSKYYEKYDKIFCVSIFAMNKFVEMYPNLKEKTDVFYYIHDKEKIELLSLTDEGFNDNFAGTRILTIGRLNSQKGQDIIPRIIKELREQIEDGQTGKIINFDEDELNSAIRYLILNRDVCEKFISNLKRKNVASTSEIKKLYNCFC</sequence>
<name>A0ACD4R5J8_9BACI</name>
<accession>A0ACD4R5J8</accession>
<dbReference type="Proteomes" id="UP001226091">
    <property type="component" value="Chromosome"/>
</dbReference>
<reference evidence="2" key="1">
    <citation type="journal article" date="2025" name="Aquaculture">
        <title>Assessment of the bioflocculant production and safety properties of Metabacillus hrfriensis sp. nov. based on phenotypic and whole-genome sequencing analysis.</title>
        <authorList>
            <person name="Zhang R."/>
            <person name="Zhao Z."/>
            <person name="Luo L."/>
            <person name="Wang S."/>
            <person name="Guo K."/>
            <person name="Xu W."/>
        </authorList>
    </citation>
    <scope>NUCLEOTIDE SEQUENCE [LARGE SCALE GENOMIC DNA]</scope>
    <source>
        <strain evidence="2">CT-WN-B3</strain>
    </source>
</reference>
<keyword evidence="2" id="KW-1185">Reference proteome</keyword>
<evidence type="ECO:0000313" key="2">
    <source>
        <dbReference type="Proteomes" id="UP001226091"/>
    </source>
</evidence>
<organism evidence="1 2">
    <name type="scientific">Metabacillus hrfriensis</name>
    <dbReference type="NCBI Taxonomy" id="3048891"/>
    <lineage>
        <taxon>Bacteria</taxon>
        <taxon>Bacillati</taxon>
        <taxon>Bacillota</taxon>
        <taxon>Bacilli</taxon>
        <taxon>Bacillales</taxon>
        <taxon>Bacillaceae</taxon>
        <taxon>Metabacillus</taxon>
    </lineage>
</organism>
<dbReference type="EMBL" id="CP126116">
    <property type="protein sequence ID" value="WHZ55732.1"/>
    <property type="molecule type" value="Genomic_DNA"/>
</dbReference>
<protein>
    <submittedName>
        <fullName evidence="1">Uncharacterized protein</fullName>
    </submittedName>
</protein>
<evidence type="ECO:0000313" key="1">
    <source>
        <dbReference type="EMBL" id="WHZ55732.1"/>
    </source>
</evidence>